<evidence type="ECO:0000313" key="2">
    <source>
        <dbReference type="Proteomes" id="UP000243605"/>
    </source>
</evidence>
<evidence type="ECO:0000313" key="1">
    <source>
        <dbReference type="EMBL" id="SEW17593.1"/>
    </source>
</evidence>
<keyword evidence="2" id="KW-1185">Reference proteome</keyword>
<accession>A0A662Z5K8</accession>
<name>A0A662Z5K8_9STAP</name>
<sequence>MPSRSINIRPLSTEPIGHPRLSGMSTIPVAVAPMPSTFCIQSGKNADILIKIILVKNDAETENETS</sequence>
<proteinExistence type="predicted"/>
<protein>
    <submittedName>
        <fullName evidence="1">Uncharacterized protein</fullName>
    </submittedName>
</protein>
<organism evidence="1 2">
    <name type="scientific">Aliicoccus persicus</name>
    <dbReference type="NCBI Taxonomy" id="930138"/>
    <lineage>
        <taxon>Bacteria</taxon>
        <taxon>Bacillati</taxon>
        <taxon>Bacillota</taxon>
        <taxon>Bacilli</taxon>
        <taxon>Bacillales</taxon>
        <taxon>Staphylococcaceae</taxon>
        <taxon>Aliicoccus</taxon>
    </lineage>
</organism>
<gene>
    <name evidence="1" type="ORF">SAMN05192557_1956</name>
</gene>
<dbReference type="EMBL" id="FOIT01000007">
    <property type="protein sequence ID" value="SEW17593.1"/>
    <property type="molecule type" value="Genomic_DNA"/>
</dbReference>
<dbReference type="AlphaFoldDB" id="A0A662Z5K8"/>
<dbReference type="Proteomes" id="UP000243605">
    <property type="component" value="Unassembled WGS sequence"/>
</dbReference>
<reference evidence="1 2" key="1">
    <citation type="submission" date="2016-10" db="EMBL/GenBank/DDBJ databases">
        <authorList>
            <person name="Varghese N."/>
            <person name="Submissions S."/>
        </authorList>
    </citation>
    <scope>NUCLEOTIDE SEQUENCE [LARGE SCALE GENOMIC DNA]</scope>
    <source>
        <strain evidence="1 2">IBRC-M10081</strain>
    </source>
</reference>